<dbReference type="Pfam" id="PF05437">
    <property type="entry name" value="AzlD"/>
    <property type="match status" value="1"/>
</dbReference>
<evidence type="ECO:0000313" key="2">
    <source>
        <dbReference type="EMBL" id="MDD9320837.1"/>
    </source>
</evidence>
<dbReference type="Proteomes" id="UP001150055">
    <property type="component" value="Unassembled WGS sequence"/>
</dbReference>
<feature type="transmembrane region" description="Helical" evidence="1">
    <location>
        <begin position="6"/>
        <end position="27"/>
    </location>
</feature>
<feature type="transmembrane region" description="Helical" evidence="1">
    <location>
        <begin position="39"/>
        <end position="58"/>
    </location>
</feature>
<evidence type="ECO:0000256" key="1">
    <source>
        <dbReference type="SAM" id="Phobius"/>
    </source>
</evidence>
<accession>A0AB35K623</accession>
<keyword evidence="1" id="KW-0472">Membrane</keyword>
<keyword evidence="1" id="KW-0812">Transmembrane</keyword>
<keyword evidence="1" id="KW-1133">Transmembrane helix</keyword>
<dbReference type="AlphaFoldDB" id="A0AB35K623"/>
<feature type="transmembrane region" description="Helical" evidence="1">
    <location>
        <begin position="64"/>
        <end position="94"/>
    </location>
</feature>
<sequence length="99" mass="10607">MLDSMSFMTIVLMAITTYLTRISGFLLLRNKTLSPRMQYVMESMPGCVLISVIAPVFVSKDPATLVALAITAIAATRLGLLSTVCIGVASAGLLRHLFS</sequence>
<dbReference type="RefSeq" id="WP_125739666.1">
    <property type="nucleotide sequence ID" value="NZ_BKIP01000017.1"/>
</dbReference>
<dbReference type="InterPro" id="IPR008407">
    <property type="entry name" value="Brnchd-chn_aa_trnsp_AzlD"/>
</dbReference>
<dbReference type="EMBL" id="JALNTG010000041">
    <property type="protein sequence ID" value="MDD9320837.1"/>
    <property type="molecule type" value="Genomic_DNA"/>
</dbReference>
<name>A0AB35K623_9GAMM</name>
<proteinExistence type="predicted"/>
<protein>
    <submittedName>
        <fullName evidence="2">AzlD family protein</fullName>
    </submittedName>
</protein>
<comment type="caution">
    <text evidence="2">The sequence shown here is derived from an EMBL/GenBank/DDBJ whole genome shotgun (WGS) entry which is preliminary data.</text>
</comment>
<organism evidence="2 3">
    <name type="scientific">Acinetobacter lactucae</name>
    <dbReference type="NCBI Taxonomy" id="1785128"/>
    <lineage>
        <taxon>Bacteria</taxon>
        <taxon>Pseudomonadati</taxon>
        <taxon>Pseudomonadota</taxon>
        <taxon>Gammaproteobacteria</taxon>
        <taxon>Moraxellales</taxon>
        <taxon>Moraxellaceae</taxon>
        <taxon>Acinetobacter</taxon>
        <taxon>Acinetobacter calcoaceticus/baumannii complex</taxon>
    </lineage>
</organism>
<reference evidence="2" key="1">
    <citation type="submission" date="2022-12" db="EMBL/GenBank/DDBJ databases">
        <title>Acinetobacter lactucae: Emerging opportunistic pathogenic species of genus Acinetobacter isolated from immunocompromised patients in clinical settings of India.</title>
        <authorList>
            <person name="Amar A.K."/>
            <person name="Sawant A.R."/>
            <person name="Meera M."/>
            <person name="Tomar A."/>
            <person name="Sistla S."/>
            <person name="Prashanth K."/>
        </authorList>
    </citation>
    <scope>NUCLEOTIDE SEQUENCE</scope>
    <source>
        <strain evidence="2">PKAL1828C</strain>
    </source>
</reference>
<gene>
    <name evidence="2" type="ORF">M0O54_12045</name>
</gene>
<evidence type="ECO:0000313" key="3">
    <source>
        <dbReference type="Proteomes" id="UP001150055"/>
    </source>
</evidence>